<dbReference type="RefSeq" id="WP_379189113.1">
    <property type="nucleotide sequence ID" value="NZ_JBHSOW010000058.1"/>
</dbReference>
<dbReference type="Proteomes" id="UP001596047">
    <property type="component" value="Unassembled WGS sequence"/>
</dbReference>
<sequence length="234" mass="26756">MESWGGFLDYSSIFTEMNYVSVSEKVYEAIKGSILSGKLKVGEQLNERLIAKHMGTSVSPVKDALRKMEKEGLVVIVPRKGSFVAEGIMTSIEEIYMVRGALESVAAYLAAQKLNEEQAERLRTHFRLMEEATRKQDLLLTIDLNQKFHVMIRKIANNSYLMHQLDVIRSFELSTLQKQFLSEPEQLNLALVEHESILLAILDKDALLAEERTAKHIQRTVEYLRSKMNPQVRT</sequence>
<evidence type="ECO:0000259" key="4">
    <source>
        <dbReference type="PROSITE" id="PS50949"/>
    </source>
</evidence>
<dbReference type="SMART" id="SM00345">
    <property type="entry name" value="HTH_GNTR"/>
    <property type="match status" value="1"/>
</dbReference>
<organism evidence="5 6">
    <name type="scientific">Paenibacillus solisilvae</name>
    <dbReference type="NCBI Taxonomy" id="2486751"/>
    <lineage>
        <taxon>Bacteria</taxon>
        <taxon>Bacillati</taxon>
        <taxon>Bacillota</taxon>
        <taxon>Bacilli</taxon>
        <taxon>Bacillales</taxon>
        <taxon>Paenibacillaceae</taxon>
        <taxon>Paenibacillus</taxon>
    </lineage>
</organism>
<reference evidence="6" key="1">
    <citation type="journal article" date="2019" name="Int. J. Syst. Evol. Microbiol.">
        <title>The Global Catalogue of Microorganisms (GCM) 10K type strain sequencing project: providing services to taxonomists for standard genome sequencing and annotation.</title>
        <authorList>
            <consortium name="The Broad Institute Genomics Platform"/>
            <consortium name="The Broad Institute Genome Sequencing Center for Infectious Disease"/>
            <person name="Wu L."/>
            <person name="Ma J."/>
        </authorList>
    </citation>
    <scope>NUCLEOTIDE SEQUENCE [LARGE SCALE GENOMIC DNA]</scope>
    <source>
        <strain evidence="6">CGMCC 1.3240</strain>
    </source>
</reference>
<keyword evidence="2" id="KW-0238">DNA-binding</keyword>
<dbReference type="InterPro" id="IPR000524">
    <property type="entry name" value="Tscrpt_reg_HTH_GntR"/>
</dbReference>
<protein>
    <submittedName>
        <fullName evidence="5">GntR family transcriptional regulator</fullName>
    </submittedName>
</protein>
<dbReference type="InterPro" id="IPR008920">
    <property type="entry name" value="TF_FadR/GntR_C"/>
</dbReference>
<proteinExistence type="predicted"/>
<name>A0ABW0VXD6_9BACL</name>
<keyword evidence="1" id="KW-0805">Transcription regulation</keyword>
<dbReference type="PANTHER" id="PTHR43537">
    <property type="entry name" value="TRANSCRIPTIONAL REGULATOR, GNTR FAMILY"/>
    <property type="match status" value="1"/>
</dbReference>
<gene>
    <name evidence="5" type="ORF">ACFPYJ_15745</name>
</gene>
<keyword evidence="6" id="KW-1185">Reference proteome</keyword>
<dbReference type="CDD" id="cd07377">
    <property type="entry name" value="WHTH_GntR"/>
    <property type="match status" value="1"/>
</dbReference>
<dbReference type="Pfam" id="PF07729">
    <property type="entry name" value="FCD"/>
    <property type="match status" value="1"/>
</dbReference>
<dbReference type="PROSITE" id="PS50949">
    <property type="entry name" value="HTH_GNTR"/>
    <property type="match status" value="1"/>
</dbReference>
<dbReference type="InterPro" id="IPR036390">
    <property type="entry name" value="WH_DNA-bd_sf"/>
</dbReference>
<dbReference type="Gene3D" id="1.10.10.10">
    <property type="entry name" value="Winged helix-like DNA-binding domain superfamily/Winged helix DNA-binding domain"/>
    <property type="match status" value="1"/>
</dbReference>
<dbReference type="Pfam" id="PF00392">
    <property type="entry name" value="GntR"/>
    <property type="match status" value="1"/>
</dbReference>
<dbReference type="SUPFAM" id="SSF48008">
    <property type="entry name" value="GntR ligand-binding domain-like"/>
    <property type="match status" value="1"/>
</dbReference>
<evidence type="ECO:0000256" key="3">
    <source>
        <dbReference type="ARBA" id="ARBA00023163"/>
    </source>
</evidence>
<evidence type="ECO:0000313" key="5">
    <source>
        <dbReference type="EMBL" id="MFC5650550.1"/>
    </source>
</evidence>
<evidence type="ECO:0000256" key="1">
    <source>
        <dbReference type="ARBA" id="ARBA00023015"/>
    </source>
</evidence>
<evidence type="ECO:0000313" key="6">
    <source>
        <dbReference type="Proteomes" id="UP001596047"/>
    </source>
</evidence>
<accession>A0ABW0VXD6</accession>
<dbReference type="Gene3D" id="1.20.120.530">
    <property type="entry name" value="GntR ligand-binding domain-like"/>
    <property type="match status" value="1"/>
</dbReference>
<evidence type="ECO:0000256" key="2">
    <source>
        <dbReference type="ARBA" id="ARBA00023125"/>
    </source>
</evidence>
<keyword evidence="3" id="KW-0804">Transcription</keyword>
<dbReference type="EMBL" id="JBHSOW010000058">
    <property type="protein sequence ID" value="MFC5650550.1"/>
    <property type="molecule type" value="Genomic_DNA"/>
</dbReference>
<dbReference type="SMART" id="SM00895">
    <property type="entry name" value="FCD"/>
    <property type="match status" value="1"/>
</dbReference>
<dbReference type="PANTHER" id="PTHR43537:SF24">
    <property type="entry name" value="GLUCONATE OPERON TRANSCRIPTIONAL REPRESSOR"/>
    <property type="match status" value="1"/>
</dbReference>
<feature type="domain" description="HTH gntR-type" evidence="4">
    <location>
        <begin position="20"/>
        <end position="87"/>
    </location>
</feature>
<comment type="caution">
    <text evidence="5">The sequence shown here is derived from an EMBL/GenBank/DDBJ whole genome shotgun (WGS) entry which is preliminary data.</text>
</comment>
<dbReference type="InterPro" id="IPR011711">
    <property type="entry name" value="GntR_C"/>
</dbReference>
<dbReference type="InterPro" id="IPR036388">
    <property type="entry name" value="WH-like_DNA-bd_sf"/>
</dbReference>
<dbReference type="SUPFAM" id="SSF46785">
    <property type="entry name" value="Winged helix' DNA-binding domain"/>
    <property type="match status" value="1"/>
</dbReference>